<accession>A0A518BY57</accession>
<dbReference type="SUPFAM" id="SSF52317">
    <property type="entry name" value="Class I glutamine amidotransferase-like"/>
    <property type="match status" value="1"/>
</dbReference>
<dbReference type="InterPro" id="IPR029062">
    <property type="entry name" value="Class_I_gatase-like"/>
</dbReference>
<reference evidence="2 3" key="1">
    <citation type="submission" date="2019-02" db="EMBL/GenBank/DDBJ databases">
        <title>Deep-cultivation of Planctomycetes and their phenomic and genomic characterization uncovers novel biology.</title>
        <authorList>
            <person name="Wiegand S."/>
            <person name="Jogler M."/>
            <person name="Boedeker C."/>
            <person name="Pinto D."/>
            <person name="Vollmers J."/>
            <person name="Rivas-Marin E."/>
            <person name="Kohn T."/>
            <person name="Peeters S.H."/>
            <person name="Heuer A."/>
            <person name="Rast P."/>
            <person name="Oberbeckmann S."/>
            <person name="Bunk B."/>
            <person name="Jeske O."/>
            <person name="Meyerdierks A."/>
            <person name="Storesund J.E."/>
            <person name="Kallscheuer N."/>
            <person name="Luecker S."/>
            <person name="Lage O.M."/>
            <person name="Pohl T."/>
            <person name="Merkel B.J."/>
            <person name="Hornburger P."/>
            <person name="Mueller R.-W."/>
            <person name="Bruemmer F."/>
            <person name="Labrenz M."/>
            <person name="Spormann A.M."/>
            <person name="Op den Camp H."/>
            <person name="Overmann J."/>
            <person name="Amann R."/>
            <person name="Jetten M.S.M."/>
            <person name="Mascher T."/>
            <person name="Medema M.H."/>
            <person name="Devos D.P."/>
            <person name="Kaster A.-K."/>
            <person name="Ovreas L."/>
            <person name="Rohde M."/>
            <person name="Galperin M.Y."/>
            <person name="Jogler C."/>
        </authorList>
    </citation>
    <scope>NUCLEOTIDE SEQUENCE [LARGE SCALE GENOMIC DNA]</scope>
    <source>
        <strain evidence="2 3">Pan265</strain>
    </source>
</reference>
<dbReference type="KEGG" id="mcad:Pan265_17720"/>
<keyword evidence="1" id="KW-1133">Transmembrane helix</keyword>
<dbReference type="RefSeq" id="WP_145446107.1">
    <property type="nucleotide sequence ID" value="NZ_CP036280.1"/>
</dbReference>
<evidence type="ECO:0000256" key="1">
    <source>
        <dbReference type="SAM" id="Phobius"/>
    </source>
</evidence>
<name>A0A518BY57_9BACT</name>
<dbReference type="EMBL" id="CP036280">
    <property type="protein sequence ID" value="QDU71913.1"/>
    <property type="molecule type" value="Genomic_DNA"/>
</dbReference>
<dbReference type="Proteomes" id="UP000320386">
    <property type="component" value="Chromosome"/>
</dbReference>
<gene>
    <name evidence="2" type="ORF">Pan265_17720</name>
</gene>
<evidence type="ECO:0000313" key="2">
    <source>
        <dbReference type="EMBL" id="QDU71913.1"/>
    </source>
</evidence>
<feature type="transmembrane region" description="Helical" evidence="1">
    <location>
        <begin position="244"/>
        <end position="262"/>
    </location>
</feature>
<keyword evidence="1" id="KW-0812">Transmembrane</keyword>
<evidence type="ECO:0000313" key="3">
    <source>
        <dbReference type="Proteomes" id="UP000320386"/>
    </source>
</evidence>
<keyword evidence="3" id="KW-1185">Reference proteome</keyword>
<protein>
    <submittedName>
        <fullName evidence="2">Uncharacterized protein</fullName>
    </submittedName>
</protein>
<proteinExistence type="predicted"/>
<organism evidence="2 3">
    <name type="scientific">Mucisphaera calidilacus</name>
    <dbReference type="NCBI Taxonomy" id="2527982"/>
    <lineage>
        <taxon>Bacteria</taxon>
        <taxon>Pseudomonadati</taxon>
        <taxon>Planctomycetota</taxon>
        <taxon>Phycisphaerae</taxon>
        <taxon>Phycisphaerales</taxon>
        <taxon>Phycisphaeraceae</taxon>
        <taxon>Mucisphaera</taxon>
    </lineage>
</organism>
<sequence>MLRPGAVTELRGGWRVIVVMALLLLCARVSGKTVGIAGVAGLSEVSVYGSPVVIAVADPGDAVVLVPSLATGVLEDVLATVDLMVIAQLDDERLGGGLRPGGRDLLARYVETGGGLLVMGRGSSGGVSLLDRVFGWSLGPVRETGVATTTLVADGVLGGGPAEVAVDPSGLVKPWRVDEAGLISVYADRGWSGVVVGEIGDGRVGYVSMDTRLSALLGPESLGVIERVSVYAAGAEPVVIPLPGSVWAGIVLLTGLVVYRWLRRQRH</sequence>
<dbReference type="AlphaFoldDB" id="A0A518BY57"/>
<keyword evidence="1" id="KW-0472">Membrane</keyword>